<evidence type="ECO:0000313" key="1">
    <source>
        <dbReference type="EMBL" id="PPJ36113.1"/>
    </source>
</evidence>
<dbReference type="EMBL" id="PSZC01000016">
    <property type="protein sequence ID" value="PPJ36113.1"/>
    <property type="molecule type" value="Genomic_DNA"/>
</dbReference>
<sequence length="112" mass="11149">MGDQSVHPPVGAGMGVVPLQVASADASRGVPAPQSAHGGCDDQVLDVPDGEFARAGGVAGSELTVMSGFQQRLSPRKKGPARFGESAALGRAVEQAPPDVARGAGFDGSAQL</sequence>
<proteinExistence type="predicted"/>
<organism evidence="1 2">
    <name type="scientific">Nocardia nova</name>
    <dbReference type="NCBI Taxonomy" id="37330"/>
    <lineage>
        <taxon>Bacteria</taxon>
        <taxon>Bacillati</taxon>
        <taxon>Actinomycetota</taxon>
        <taxon>Actinomycetes</taxon>
        <taxon>Mycobacteriales</taxon>
        <taxon>Nocardiaceae</taxon>
        <taxon>Nocardia</taxon>
    </lineage>
</organism>
<name>A0A2S6ALN7_9NOCA</name>
<dbReference type="Proteomes" id="UP000239874">
    <property type="component" value="Unassembled WGS sequence"/>
</dbReference>
<protein>
    <submittedName>
        <fullName evidence="1">Uncharacterized protein</fullName>
    </submittedName>
</protein>
<accession>A0A2S6ALN7</accession>
<dbReference type="AlphaFoldDB" id="A0A2S6ALN7"/>
<reference evidence="1 2" key="1">
    <citation type="submission" date="2018-02" db="EMBL/GenBank/DDBJ databases">
        <title>8 Nocardia nova and 1 Nocardia cyriacigeorgica strain used for evolution to TMP-SMX.</title>
        <authorList>
            <person name="Mehta H."/>
            <person name="Weng J."/>
            <person name="Shamoo Y."/>
        </authorList>
    </citation>
    <scope>NUCLEOTIDE SEQUENCE [LARGE SCALE GENOMIC DNA]</scope>
    <source>
        <strain evidence="1 2">MDA3139</strain>
    </source>
</reference>
<evidence type="ECO:0000313" key="2">
    <source>
        <dbReference type="Proteomes" id="UP000239874"/>
    </source>
</evidence>
<comment type="caution">
    <text evidence="1">The sequence shown here is derived from an EMBL/GenBank/DDBJ whole genome shotgun (WGS) entry which is preliminary data.</text>
</comment>
<gene>
    <name evidence="1" type="ORF">C5E45_22200</name>
</gene>